<evidence type="ECO:0000313" key="1">
    <source>
        <dbReference type="EMBL" id="XAI70252.1"/>
    </source>
</evidence>
<sequence>MSGYEGAYSSILQGVSQQLPKLRLPGQVSAQDNMISDIVTNVRRRPGVAVKLIQEFTGESENTVRSWSTDIVGQKVHVFVGTATGRLLVLNDNYTTVLLSSANAYLRAPRSQDIRGTTVGDEFFLLNVNEQPSNAAVSEPQISPNKLGFFYIRAGTFSKTYSVTVSTNLGSVELSYTTPNGVTAGDAEKSTPEAVAVGLVNSNSAALTALNIGYTLRGAYVAFQSPPDIVTSLSVVSVSGSTYIQPSNNSKVRTESDLPMVLPPAWDGYIMSVGEQKVLRYYRYNNSRTEWIECGVYGSPTVVNNVPVSVTSTDGVFRLLAEPFEGRLAGDDETNEPPNFIGKRRLTGMGSFQNRLVLLCGAMVYLSASNKPRRFYRSTVVSLLDNDPIAVGSSANSSAEYKYAIPFQKDLLLFSDKYQALIPSTGQAVTPRTATVLLTSTYSADTLSEPVSIGRTLLFSAPRSQDFFGFMEMVSSQYTDGQYVANDATAHLPKYMGGACRFSVSSSVASMVLFSPSGDTSSLVVYEYSWDGDTKVQQAWHTWRFRYPICTAYFSNEVINIVFIKNGVMIGCTMDPRQGVLSAASNRRPYLDLSFPLVVTGNKCVVPASLVDFDPAGPLALNLAVAAGPLAGERVGIESYDAATRTITTVRSFPSGEVIAGFPYRSTLSPTPPIYQDRNGVKIESAKLTVLRFGVSTQNSSEYRVLVTDSTSEDAESIDQSTLRFCSSDLDLGEARYAAFSRAVIPARTDADTTTLVLYTEGTGELNITGLDYTGRFNTRIRRR</sequence>
<proteinExistence type="predicted"/>
<dbReference type="EMBL" id="PP179320">
    <property type="protein sequence ID" value="XAI70252.1"/>
    <property type="molecule type" value="Genomic_DNA"/>
</dbReference>
<accession>A0AAU6W139</accession>
<dbReference type="InterPro" id="IPR058003">
    <property type="entry name" value="Phage_gp12"/>
</dbReference>
<gene>
    <name evidence="1" type="ORF">Drael01_00022</name>
</gene>
<organism evidence="1">
    <name type="scientific">Pseudomonas phage Drael01</name>
    <dbReference type="NCBI Taxonomy" id="3138533"/>
    <lineage>
        <taxon>Viruses</taxon>
    </lineage>
</organism>
<dbReference type="Pfam" id="PF25675">
    <property type="entry name" value="Phage_nozzle"/>
    <property type="match status" value="1"/>
</dbReference>
<protein>
    <submittedName>
        <fullName evidence="1">Tail tubular protein B</fullName>
    </submittedName>
</protein>
<name>A0AAU6W139_9VIRU</name>
<reference evidence="1" key="1">
    <citation type="journal article" date="2024" name="J. Gen. Virol.">
        <title>Novel phages of Pseudomonas syringae unveil numerous potential auxiliary metabolic genes.</title>
        <authorList>
            <person name="Feltin C."/>
            <person name="Garneau J.R."/>
            <person name="Morris C.E."/>
            <person name="Berard A."/>
            <person name="Torres-Barcelo C."/>
        </authorList>
    </citation>
    <scope>NUCLEOTIDE SEQUENCE</scope>
</reference>